<name>A0A934UR86_9BURK</name>
<feature type="signal peptide" evidence="2">
    <location>
        <begin position="1"/>
        <end position="24"/>
    </location>
</feature>
<evidence type="ECO:0008006" key="5">
    <source>
        <dbReference type="Google" id="ProtNLM"/>
    </source>
</evidence>
<proteinExistence type="predicted"/>
<comment type="caution">
    <text evidence="3">The sequence shown here is derived from an EMBL/GenBank/DDBJ whole genome shotgun (WGS) entry which is preliminary data.</text>
</comment>
<keyword evidence="4" id="KW-1185">Reference proteome</keyword>
<gene>
    <name evidence="3" type="ORF">I8E28_07455</name>
</gene>
<accession>A0A934UR86</accession>
<organism evidence="3 4">
    <name type="scientific">Ramlibacter algicola</name>
    <dbReference type="NCBI Taxonomy" id="2795217"/>
    <lineage>
        <taxon>Bacteria</taxon>
        <taxon>Pseudomonadati</taxon>
        <taxon>Pseudomonadota</taxon>
        <taxon>Betaproteobacteria</taxon>
        <taxon>Burkholderiales</taxon>
        <taxon>Comamonadaceae</taxon>
        <taxon>Ramlibacter</taxon>
    </lineage>
</organism>
<evidence type="ECO:0000256" key="1">
    <source>
        <dbReference type="SAM" id="MobiDB-lite"/>
    </source>
</evidence>
<evidence type="ECO:0000313" key="4">
    <source>
        <dbReference type="Proteomes" id="UP000617041"/>
    </source>
</evidence>
<dbReference type="Proteomes" id="UP000617041">
    <property type="component" value="Unassembled WGS sequence"/>
</dbReference>
<dbReference type="RefSeq" id="WP_200787360.1">
    <property type="nucleotide sequence ID" value="NZ_JAEDAO010000001.1"/>
</dbReference>
<sequence length="111" mass="11525">MKDLRAFVIGAAALAFAVGAAAQAAGQPKRPASAAASTPPLVFADENDPTLPRRGSEEDCRAWRAEYAKSQACFAPYRTATGGLKAEAFLACGPEVLDPSASAECGIRRAR</sequence>
<feature type="chain" id="PRO_5037207543" description="YARHG domain-containing protein" evidence="2">
    <location>
        <begin position="25"/>
        <end position="111"/>
    </location>
</feature>
<feature type="region of interest" description="Disordered" evidence="1">
    <location>
        <begin position="27"/>
        <end position="56"/>
    </location>
</feature>
<reference evidence="3" key="1">
    <citation type="submission" date="2020-12" db="EMBL/GenBank/DDBJ databases">
        <title>Ramlibacter sp. nov., isolated from a freshwater alga, Cryptomonas.</title>
        <authorList>
            <person name="Kim H.M."/>
            <person name="Jeon C.O."/>
        </authorList>
    </citation>
    <scope>NUCLEOTIDE SEQUENCE</scope>
    <source>
        <strain evidence="3">CrO1</strain>
    </source>
</reference>
<evidence type="ECO:0000313" key="3">
    <source>
        <dbReference type="EMBL" id="MBK0392423.1"/>
    </source>
</evidence>
<dbReference type="AlphaFoldDB" id="A0A934UR86"/>
<keyword evidence="2" id="KW-0732">Signal</keyword>
<evidence type="ECO:0000256" key="2">
    <source>
        <dbReference type="SAM" id="SignalP"/>
    </source>
</evidence>
<dbReference type="EMBL" id="JAEDAO010000001">
    <property type="protein sequence ID" value="MBK0392423.1"/>
    <property type="molecule type" value="Genomic_DNA"/>
</dbReference>
<protein>
    <recommendedName>
        <fullName evidence="5">YARHG domain-containing protein</fullName>
    </recommendedName>
</protein>